<dbReference type="OrthoDB" id="364817at2759"/>
<reference evidence="3 4" key="3">
    <citation type="journal article" date="2013" name="PLoS ONE">
        <title>Whole genome mapping and re-organization of the nuclear and mitochondrial genomes of Babesia microti isolates.</title>
        <authorList>
            <person name="Cornillot E."/>
            <person name="Dassouli A."/>
            <person name="Garg A."/>
            <person name="Pachikara N."/>
            <person name="Randazzo S."/>
            <person name="Depoix D."/>
            <person name="Carcy B."/>
            <person name="Delbecq S."/>
            <person name="Frutos R."/>
            <person name="Silva J.C."/>
            <person name="Sutton R."/>
            <person name="Krause P.J."/>
            <person name="Mamoun C.B."/>
        </authorList>
    </citation>
    <scope>NUCLEOTIDE SEQUENCE</scope>
    <source>
        <strain evidence="3 4">RI</strain>
    </source>
</reference>
<reference evidence="3" key="2">
    <citation type="submission" date="2012-02" db="EMBL/GenBank/DDBJ databases">
        <authorList>
            <person name="Feng W."/>
            <person name="Liu Z."/>
            <person name="Li S."/>
            <person name="Tang W."/>
            <person name="Yang J."/>
        </authorList>
    </citation>
    <scope>NUCLEOTIDE SEQUENCE</scope>
    <source>
        <strain evidence="3">RI</strain>
    </source>
</reference>
<protein>
    <submittedName>
        <fullName evidence="3">Tpr related protein, putative</fullName>
    </submittedName>
</protein>
<reference evidence="3 4" key="4">
    <citation type="journal article" date="2016" name="Sci. Rep.">
        <title>Genome-wide diversity and gene expression profiling of Babesia microti isolates identify polymorphic genes that mediate host-pathogen interactions.</title>
        <authorList>
            <person name="Silva J.C."/>
            <person name="Cornillot E."/>
            <person name="McCracken C."/>
            <person name="Usmani-Brown S."/>
            <person name="Dwivedi A."/>
            <person name="Ifeonu O.O."/>
            <person name="Crabtree J."/>
            <person name="Gotia H.T."/>
            <person name="Virji A.Z."/>
            <person name="Reynes C."/>
            <person name="Colinge J."/>
            <person name="Kumar V."/>
            <person name="Lawres L."/>
            <person name="Pazzi J.E."/>
            <person name="Pablo J.V."/>
            <person name="Hung C."/>
            <person name="Brancato J."/>
            <person name="Kumari P."/>
            <person name="Orvis J."/>
            <person name="Tretina K."/>
            <person name="Chibucos M."/>
            <person name="Ott S."/>
            <person name="Sadzewicz L."/>
            <person name="Sengamalay N."/>
            <person name="Shetty A.C."/>
            <person name="Su Q."/>
            <person name="Tallon L."/>
            <person name="Fraser C.M."/>
            <person name="Frutos R."/>
            <person name="Molina D.M."/>
            <person name="Krause P.J."/>
            <person name="Ben Mamoun C."/>
        </authorList>
    </citation>
    <scope>NUCLEOTIDE SEQUENCE [LARGE SCALE GENOMIC DNA]</scope>
    <source>
        <strain evidence="3 4">RI</strain>
    </source>
</reference>
<feature type="transmembrane region" description="Helical" evidence="1">
    <location>
        <begin position="255"/>
        <end position="273"/>
    </location>
</feature>
<dbReference type="VEuPathDB" id="PiroplasmaDB:BMR1_03g04845"/>
<dbReference type="VEuPathDB" id="PiroplasmaDB:BmR1_04g09985"/>
<evidence type="ECO:0000256" key="1">
    <source>
        <dbReference type="SAM" id="Phobius"/>
    </source>
</evidence>
<evidence type="ECO:0000313" key="3">
    <source>
        <dbReference type="EMBL" id="CTQ41565.1"/>
    </source>
</evidence>
<feature type="transmembrane region" description="Helical" evidence="1">
    <location>
        <begin position="293"/>
        <end position="315"/>
    </location>
</feature>
<feature type="transmembrane region" description="Helical" evidence="1">
    <location>
        <begin position="56"/>
        <end position="75"/>
    </location>
</feature>
<keyword evidence="1" id="KW-1133">Transmembrane helix</keyword>
<feature type="transmembrane region" description="Helical" evidence="1">
    <location>
        <begin position="114"/>
        <end position="133"/>
    </location>
</feature>
<evidence type="ECO:0000313" key="4">
    <source>
        <dbReference type="Proteomes" id="UP000002899"/>
    </source>
</evidence>
<gene>
    <name evidence="3" type="ORF">BMR1_03g04845</name>
    <name evidence="2" type="ORF">BmR1_04g09985</name>
</gene>
<feature type="transmembrane region" description="Helical" evidence="1">
    <location>
        <begin position="359"/>
        <end position="380"/>
    </location>
</feature>
<dbReference type="OMA" id="NGWKNFK"/>
<feature type="transmembrane region" description="Helical" evidence="1">
    <location>
        <begin position="140"/>
        <end position="165"/>
    </location>
</feature>
<sequence length="438" mass="48606">MSSSSDGNKKASMFFAGLIVLFPLRLVITAASFSIVRFQLPPSLIGLFINKFNNPLQISIVIGTLLINILSWSNLNEKVMRYTSITVHWLYLIIHLILLLIYRSGGIEGNLGAYYWVIIVAGILSGAIITSVVGVNGKDVACFTVSVPLSGILVSGYHFLFLKYANKLSTYETSYNIVYYQIIISILIIFVASILWTMSFSRNTTSSSTEGSDGGSTISEVISQMGLTVVGQGLQLVIYPGIAPYQLISMDEGRIIDAYCMLFCVFPQLVLFTMEMLGSTGAPSKKWEGNLKFWNLTWLSVIIYLGLAITFFHVLYYPDSTLSKHIIGNKAVVGCLTVMFLLLHNTITNIGLNGVGPHGTFYNSLNMLLGLGTMTALGYIGDGHLTTYRMYSRENWPTEGFTNFQAFKFWCRGTMSNTWYSIKTSFNTDIRGVFSNMK</sequence>
<dbReference type="AlphaFoldDB" id="A0A0K3ASX6"/>
<feature type="transmembrane region" description="Helical" evidence="1">
    <location>
        <begin position="82"/>
        <end position="102"/>
    </location>
</feature>
<dbReference type="EMBL" id="LN871598">
    <property type="protein sequence ID" value="CTQ41565.1"/>
    <property type="molecule type" value="Genomic_DNA"/>
</dbReference>
<evidence type="ECO:0000313" key="2">
    <source>
        <dbReference type="EMBL" id="CTQ40595.1"/>
    </source>
</evidence>
<keyword evidence="1" id="KW-0472">Membrane</keyword>
<dbReference type="EMBL" id="LN871599">
    <property type="protein sequence ID" value="CTQ40595.1"/>
    <property type="molecule type" value="Genomic_DNA"/>
</dbReference>
<keyword evidence="1" id="KW-0812">Transmembrane</keyword>
<dbReference type="RefSeq" id="XP_012649576.1">
    <property type="nucleotide sequence ID" value="XM_012794122.1"/>
</dbReference>
<keyword evidence="4" id="KW-1185">Reference proteome</keyword>
<feature type="transmembrane region" description="Helical" evidence="1">
    <location>
        <begin position="327"/>
        <end position="347"/>
    </location>
</feature>
<feature type="transmembrane region" description="Helical" evidence="1">
    <location>
        <begin position="12"/>
        <end position="36"/>
    </location>
</feature>
<feature type="transmembrane region" description="Helical" evidence="1">
    <location>
        <begin position="177"/>
        <end position="198"/>
    </location>
</feature>
<dbReference type="Proteomes" id="UP000002899">
    <property type="component" value="Chromosome IV"/>
</dbReference>
<proteinExistence type="predicted"/>
<dbReference type="KEGG" id="bmic:BMR1_03g04845"/>
<reference evidence="3 4" key="1">
    <citation type="journal article" date="2012" name="Nucleic Acids Res.">
        <title>Sequencing of the smallest Apicomplexan genome from the human pathogen Babesia microti.</title>
        <authorList>
            <person name="Cornillot E."/>
            <person name="Hadj-Kaddour K."/>
            <person name="Dassouli A."/>
            <person name="Noel B."/>
            <person name="Ranwez V."/>
            <person name="Vacherie B."/>
            <person name="Augagneur Y."/>
            <person name="Bres V."/>
            <person name="Duclos A."/>
            <person name="Randazzo S."/>
            <person name="Carcy B."/>
            <person name="Debierre-Grockiego F."/>
            <person name="Delbecq S."/>
            <person name="Moubri-Menage K."/>
            <person name="Shams-Eldin H."/>
            <person name="Usmani-Brown S."/>
            <person name="Bringaud F."/>
            <person name="Wincker P."/>
            <person name="Vivares C.P."/>
            <person name="Schwarz R.T."/>
            <person name="Schetters T.P."/>
            <person name="Krause P.J."/>
            <person name="Gorenflot A."/>
            <person name="Berry V."/>
            <person name="Barbe V."/>
            <person name="Ben Mamoun C."/>
        </authorList>
    </citation>
    <scope>NUCLEOTIDE SEQUENCE [LARGE SCALE GENOMIC DNA]</scope>
    <source>
        <strain evidence="3 4">RI</strain>
    </source>
</reference>
<accession>A0A0K3ASX6</accession>
<name>A0A0K3ASX6_BABMR</name>
<dbReference type="GeneID" id="24425614"/>
<organism evidence="3 4">
    <name type="scientific">Babesia microti (strain RI)</name>
    <dbReference type="NCBI Taxonomy" id="1133968"/>
    <lineage>
        <taxon>Eukaryota</taxon>
        <taxon>Sar</taxon>
        <taxon>Alveolata</taxon>
        <taxon>Apicomplexa</taxon>
        <taxon>Aconoidasida</taxon>
        <taxon>Piroplasmida</taxon>
        <taxon>Babesiidae</taxon>
        <taxon>Babesia</taxon>
    </lineage>
</organism>
<dbReference type="Proteomes" id="UP000002899">
    <property type="component" value="Chromosome III"/>
</dbReference>